<proteinExistence type="inferred from homology"/>
<name>A0A0A5GRZ3_9BACI</name>
<evidence type="ECO:0000313" key="13">
    <source>
        <dbReference type="Proteomes" id="UP000030528"/>
    </source>
</evidence>
<keyword evidence="2 9" id="KW-0028">Amino-acid biosynthesis</keyword>
<dbReference type="GO" id="GO:0004048">
    <property type="term" value="F:anthranilate phosphoribosyltransferase activity"/>
    <property type="evidence" value="ECO:0007669"/>
    <property type="project" value="UniProtKB-UniRule"/>
</dbReference>
<comment type="catalytic activity">
    <reaction evidence="7 9">
        <text>N-(5-phospho-beta-D-ribosyl)anthranilate + diphosphate = 5-phospho-alpha-D-ribose 1-diphosphate + anthranilate</text>
        <dbReference type="Rhea" id="RHEA:11768"/>
        <dbReference type="ChEBI" id="CHEBI:16567"/>
        <dbReference type="ChEBI" id="CHEBI:18277"/>
        <dbReference type="ChEBI" id="CHEBI:33019"/>
        <dbReference type="ChEBI" id="CHEBI:58017"/>
        <dbReference type="EC" id="2.4.2.18"/>
    </reaction>
</comment>
<gene>
    <name evidence="9" type="primary">trpD</name>
    <name evidence="12" type="ORF">N781_02100</name>
</gene>
<dbReference type="InterPro" id="IPR017459">
    <property type="entry name" value="Glycosyl_Trfase_fam3_N_dom"/>
</dbReference>
<dbReference type="AlphaFoldDB" id="A0A0A5GRZ3"/>
<dbReference type="GO" id="GO:0005829">
    <property type="term" value="C:cytosol"/>
    <property type="evidence" value="ECO:0007669"/>
    <property type="project" value="TreeGrafter"/>
</dbReference>
<evidence type="ECO:0000256" key="8">
    <source>
        <dbReference type="ARBA" id="ARBA00061188"/>
    </source>
</evidence>
<feature type="binding site" evidence="9">
    <location>
        <position position="225"/>
    </location>
    <ligand>
        <name>Mg(2+)</name>
        <dbReference type="ChEBI" id="CHEBI:18420"/>
        <label>2</label>
    </ligand>
</feature>
<dbReference type="Pfam" id="PF00591">
    <property type="entry name" value="Glycos_transf_3"/>
    <property type="match status" value="1"/>
</dbReference>
<dbReference type="UniPathway" id="UPA00035">
    <property type="reaction ID" value="UER00041"/>
</dbReference>
<evidence type="ECO:0000259" key="10">
    <source>
        <dbReference type="Pfam" id="PF00591"/>
    </source>
</evidence>
<dbReference type="InterPro" id="IPR000312">
    <property type="entry name" value="Glycosyl_Trfase_fam3"/>
</dbReference>
<evidence type="ECO:0000256" key="1">
    <source>
        <dbReference type="ARBA" id="ARBA00004907"/>
    </source>
</evidence>
<comment type="similarity">
    <text evidence="9">Belongs to the anthranilate phosphoribosyltransferase family.</text>
</comment>
<feature type="binding site" evidence="9">
    <location>
        <position position="80"/>
    </location>
    <ligand>
        <name>5-phospho-alpha-D-ribose 1-diphosphate</name>
        <dbReference type="ChEBI" id="CHEBI:58017"/>
    </ligand>
</feature>
<feature type="binding site" evidence="9">
    <location>
        <position position="80"/>
    </location>
    <ligand>
        <name>anthranilate</name>
        <dbReference type="ChEBI" id="CHEBI:16567"/>
        <label>1</label>
    </ligand>
</feature>
<dbReference type="EMBL" id="AVPE01000001">
    <property type="protein sequence ID" value="KGX93988.1"/>
    <property type="molecule type" value="Genomic_DNA"/>
</dbReference>
<evidence type="ECO:0000256" key="2">
    <source>
        <dbReference type="ARBA" id="ARBA00022605"/>
    </source>
</evidence>
<evidence type="ECO:0000256" key="4">
    <source>
        <dbReference type="ARBA" id="ARBA00022679"/>
    </source>
</evidence>
<comment type="subunit">
    <text evidence="9">Homodimer.</text>
</comment>
<dbReference type="OrthoDB" id="9806430at2"/>
<keyword evidence="13" id="KW-1185">Reference proteome</keyword>
<dbReference type="InterPro" id="IPR036320">
    <property type="entry name" value="Glycosyl_Trfase_fam3_N_dom_sf"/>
</dbReference>
<comment type="caution">
    <text evidence="9">Lacks conserved residue(s) required for the propagation of feature annotation.</text>
</comment>
<evidence type="ECO:0000256" key="6">
    <source>
        <dbReference type="ARBA" id="ARBA00023141"/>
    </source>
</evidence>
<organism evidence="12 13">
    <name type="scientific">Pontibacillus halophilus JSM 076056 = DSM 19796</name>
    <dbReference type="NCBI Taxonomy" id="1385510"/>
    <lineage>
        <taxon>Bacteria</taxon>
        <taxon>Bacillati</taxon>
        <taxon>Bacillota</taxon>
        <taxon>Bacilli</taxon>
        <taxon>Bacillales</taxon>
        <taxon>Bacillaceae</taxon>
        <taxon>Pontibacillus</taxon>
    </lineage>
</organism>
<feature type="binding site" evidence="9">
    <location>
        <begin position="90"/>
        <end position="93"/>
    </location>
    <ligand>
        <name>5-phospho-alpha-D-ribose 1-diphosphate</name>
        <dbReference type="ChEBI" id="CHEBI:58017"/>
    </ligand>
</feature>
<dbReference type="SUPFAM" id="SSF47648">
    <property type="entry name" value="Nucleoside phosphorylase/phosphoribosyltransferase N-terminal domain"/>
    <property type="match status" value="1"/>
</dbReference>
<evidence type="ECO:0000313" key="12">
    <source>
        <dbReference type="EMBL" id="KGX93988.1"/>
    </source>
</evidence>
<keyword evidence="6 9" id="KW-0057">Aromatic amino acid biosynthesis</keyword>
<dbReference type="GO" id="GO:0000287">
    <property type="term" value="F:magnesium ion binding"/>
    <property type="evidence" value="ECO:0007669"/>
    <property type="project" value="UniProtKB-UniRule"/>
</dbReference>
<dbReference type="RefSeq" id="WP_026798894.1">
    <property type="nucleotide sequence ID" value="NZ_AULI01000001.1"/>
</dbReference>
<feature type="binding site" evidence="9">
    <location>
        <begin position="108"/>
        <end position="116"/>
    </location>
    <ligand>
        <name>5-phospho-alpha-D-ribose 1-diphosphate</name>
        <dbReference type="ChEBI" id="CHEBI:58017"/>
    </ligand>
</feature>
<dbReference type="FunFam" id="3.40.1030.10:FF:000002">
    <property type="entry name" value="Anthranilate phosphoribosyltransferase"/>
    <property type="match status" value="1"/>
</dbReference>
<dbReference type="GO" id="GO:0000162">
    <property type="term" value="P:L-tryptophan biosynthetic process"/>
    <property type="evidence" value="ECO:0007669"/>
    <property type="project" value="UniProtKB-UniRule"/>
</dbReference>
<feature type="binding site" evidence="9">
    <location>
        <position position="226"/>
    </location>
    <ligand>
        <name>Mg(2+)</name>
        <dbReference type="ChEBI" id="CHEBI:18420"/>
        <label>1</label>
    </ligand>
</feature>
<comment type="function">
    <text evidence="9">Catalyzes the transfer of the phosphoribosyl group of 5-phosphorylribose-1-pyrophosphate (PRPP) to anthranilate to yield N-(5'-phosphoribosyl)-anthranilate (PRA).</text>
</comment>
<feature type="binding site" evidence="9">
    <location>
        <position position="120"/>
    </location>
    <ligand>
        <name>5-phospho-alpha-D-ribose 1-diphosphate</name>
        <dbReference type="ChEBI" id="CHEBI:58017"/>
    </ligand>
</feature>
<feature type="binding site" evidence="9">
    <location>
        <position position="88"/>
    </location>
    <ligand>
        <name>5-phospho-alpha-D-ribose 1-diphosphate</name>
        <dbReference type="ChEBI" id="CHEBI:58017"/>
    </ligand>
</feature>
<sequence>MLKETLNRVLDGKTLSTEEAYEVMDLVMKGEVSSEQLASLISLLRFRGETVEELFGFVQGMREHMTTIQHNETVVVDTCGTGGDGQSTFNISTAVAIVLAAMDVKVAKHGNRKVSSASGSADVLELLGVPVNGTPEEAKDMLARNGMTFLYAPTYHSAMRHAGGARRELGFRTMFNMLGPLSNPANSRHQVIGIYDTNLGETLAETLNKLGSQHVLLVTGRDGLDEFSISEPTDVVELKDETIHRYTVAPEEVGLERGKIEDIQVQNPLQSARMIQEIFEGTANKTATNIVTLNAAAGLYVAGETPSIETGVSLVQTALASGTVATYFKKLQQKKGEGLEYASSDS</sequence>
<dbReference type="InterPro" id="IPR005940">
    <property type="entry name" value="Anthranilate_Pribosyl_Tfrase"/>
</dbReference>
<feature type="binding site" evidence="9">
    <location>
        <position position="166"/>
    </location>
    <ligand>
        <name>anthranilate</name>
        <dbReference type="ChEBI" id="CHEBI:16567"/>
        <label>2</label>
    </ligand>
</feature>
<dbReference type="HAMAP" id="MF_00211">
    <property type="entry name" value="TrpD"/>
    <property type="match status" value="1"/>
</dbReference>
<evidence type="ECO:0000256" key="5">
    <source>
        <dbReference type="ARBA" id="ARBA00022822"/>
    </source>
</evidence>
<evidence type="ECO:0000256" key="3">
    <source>
        <dbReference type="ARBA" id="ARBA00022676"/>
    </source>
</evidence>
<dbReference type="Proteomes" id="UP000030528">
    <property type="component" value="Unassembled WGS sequence"/>
</dbReference>
<dbReference type="Gene3D" id="1.20.970.10">
    <property type="entry name" value="Transferase, Pyrimidine Nucleoside Phosphorylase, Chain C"/>
    <property type="match status" value="1"/>
</dbReference>
<dbReference type="EC" id="2.4.2.18" evidence="9"/>
<keyword evidence="9" id="KW-0460">Magnesium</keyword>
<dbReference type="SUPFAM" id="SSF52418">
    <property type="entry name" value="Nucleoside phosphorylase/phosphoribosyltransferase catalytic domain"/>
    <property type="match status" value="1"/>
</dbReference>
<evidence type="ECO:0000256" key="7">
    <source>
        <dbReference type="ARBA" id="ARBA00052328"/>
    </source>
</evidence>
<feature type="domain" description="Glycosyl transferase family 3" evidence="10">
    <location>
        <begin position="74"/>
        <end position="323"/>
    </location>
</feature>
<dbReference type="InterPro" id="IPR035902">
    <property type="entry name" value="Nuc_phospho_transferase"/>
</dbReference>
<feature type="binding site" evidence="9">
    <location>
        <begin position="83"/>
        <end position="84"/>
    </location>
    <ligand>
        <name>5-phospho-alpha-D-ribose 1-diphosphate</name>
        <dbReference type="ChEBI" id="CHEBI:58017"/>
    </ligand>
</feature>
<keyword evidence="4 9" id="KW-0808">Transferase</keyword>
<comment type="pathway">
    <text evidence="1 9">Amino-acid biosynthesis; L-tryptophan biosynthesis; L-tryptophan from chorismate: step 2/5.</text>
</comment>
<feature type="domain" description="Glycosyl transferase family 3 N-terminal" evidence="11">
    <location>
        <begin position="3"/>
        <end position="65"/>
    </location>
</feature>
<dbReference type="NCBIfam" id="TIGR01245">
    <property type="entry name" value="trpD"/>
    <property type="match status" value="1"/>
</dbReference>
<dbReference type="PANTHER" id="PTHR43285:SF2">
    <property type="entry name" value="ANTHRANILATE PHOSPHORIBOSYLTRANSFERASE"/>
    <property type="match status" value="1"/>
</dbReference>
<keyword evidence="3 9" id="KW-0328">Glycosyltransferase</keyword>
<comment type="similarity">
    <text evidence="8">In the C-terminal section; belongs to the anthranilate phosphoribosyltransferase family.</text>
</comment>
<dbReference type="eggNOG" id="COG0547">
    <property type="taxonomic scope" value="Bacteria"/>
</dbReference>
<feature type="binding site" evidence="9">
    <location>
        <position position="92"/>
    </location>
    <ligand>
        <name>Mg(2+)</name>
        <dbReference type="ChEBI" id="CHEBI:18420"/>
        <label>1</label>
    </ligand>
</feature>
<comment type="caution">
    <text evidence="12">The sequence shown here is derived from an EMBL/GenBank/DDBJ whole genome shotgun (WGS) entry which is preliminary data.</text>
</comment>
<dbReference type="Gene3D" id="3.40.1030.10">
    <property type="entry name" value="Nucleoside phosphorylase/phosphoribosyltransferase catalytic domain"/>
    <property type="match status" value="1"/>
</dbReference>
<keyword evidence="9" id="KW-0479">Metal-binding</keyword>
<dbReference type="STRING" id="1385510.GCA_000425205_00062"/>
<feature type="binding site" evidence="9">
    <location>
        <position position="226"/>
    </location>
    <ligand>
        <name>Mg(2+)</name>
        <dbReference type="ChEBI" id="CHEBI:18420"/>
        <label>2</label>
    </ligand>
</feature>
<evidence type="ECO:0000259" key="11">
    <source>
        <dbReference type="Pfam" id="PF02885"/>
    </source>
</evidence>
<comment type="cofactor">
    <cofactor evidence="9">
        <name>Mg(2+)</name>
        <dbReference type="ChEBI" id="CHEBI:18420"/>
    </cofactor>
    <text evidence="9">Binds 2 magnesium ions per monomer.</text>
</comment>
<protein>
    <recommendedName>
        <fullName evidence="9">Anthranilate phosphoribosyltransferase</fullName>
        <ecNumber evidence="9">2.4.2.18</ecNumber>
    </recommendedName>
</protein>
<keyword evidence="5 9" id="KW-0822">Tryptophan biosynthesis</keyword>
<evidence type="ECO:0000256" key="9">
    <source>
        <dbReference type="HAMAP-Rule" id="MF_00211"/>
    </source>
</evidence>
<accession>A0A0A5GRZ3</accession>
<reference evidence="12 13" key="1">
    <citation type="submission" date="2013-08" db="EMBL/GenBank/DDBJ databases">
        <authorList>
            <person name="Huang J."/>
            <person name="Wang G."/>
        </authorList>
    </citation>
    <scope>NUCLEOTIDE SEQUENCE [LARGE SCALE GENOMIC DNA]</scope>
    <source>
        <strain evidence="12 13">JSM 076056</strain>
    </source>
</reference>
<dbReference type="PANTHER" id="PTHR43285">
    <property type="entry name" value="ANTHRANILATE PHOSPHORIBOSYLTRANSFERASE"/>
    <property type="match status" value="1"/>
</dbReference>
<feature type="binding site" evidence="9">
    <location>
        <position position="111"/>
    </location>
    <ligand>
        <name>anthranilate</name>
        <dbReference type="ChEBI" id="CHEBI:16567"/>
        <label>1</label>
    </ligand>
</feature>
<dbReference type="Pfam" id="PF02885">
    <property type="entry name" value="Glycos_trans_3N"/>
    <property type="match status" value="1"/>
</dbReference>